<reference evidence="3 4" key="1">
    <citation type="journal article" date="2016" name="Nat. Commun.">
        <title>Thousands of microbial genomes shed light on interconnected biogeochemical processes in an aquifer system.</title>
        <authorList>
            <person name="Anantharaman K."/>
            <person name="Brown C.T."/>
            <person name="Hug L.A."/>
            <person name="Sharon I."/>
            <person name="Castelle C.J."/>
            <person name="Probst A.J."/>
            <person name="Thomas B.C."/>
            <person name="Singh A."/>
            <person name="Wilkins M.J."/>
            <person name="Karaoz U."/>
            <person name="Brodie E.L."/>
            <person name="Williams K.H."/>
            <person name="Hubbard S.S."/>
            <person name="Banfield J.F."/>
        </authorList>
    </citation>
    <scope>NUCLEOTIDE SEQUENCE [LARGE SCALE GENOMIC DNA]</scope>
</reference>
<keyword evidence="1" id="KW-0472">Membrane</keyword>
<organism evidence="3 4">
    <name type="scientific">Candidatus Zambryskibacteria bacterium RIFCSPLOWO2_01_FULL_39_39</name>
    <dbReference type="NCBI Taxonomy" id="1802758"/>
    <lineage>
        <taxon>Bacteria</taxon>
        <taxon>Candidatus Zambryskiibacteriota</taxon>
    </lineage>
</organism>
<comment type="caution">
    <text evidence="3">The sequence shown here is derived from an EMBL/GenBank/DDBJ whole genome shotgun (WGS) entry which is preliminary data.</text>
</comment>
<feature type="transmembrane region" description="Helical" evidence="1">
    <location>
        <begin position="56"/>
        <end position="77"/>
    </location>
</feature>
<keyword evidence="1" id="KW-1133">Transmembrane helix</keyword>
<dbReference type="InterPro" id="IPR000326">
    <property type="entry name" value="PAP2/HPO"/>
</dbReference>
<dbReference type="SUPFAM" id="SSF48317">
    <property type="entry name" value="Acid phosphatase/Vanadium-dependent haloperoxidase"/>
    <property type="match status" value="1"/>
</dbReference>
<dbReference type="PANTHER" id="PTHR14969:SF13">
    <property type="entry name" value="AT30094P"/>
    <property type="match status" value="1"/>
</dbReference>
<dbReference type="PANTHER" id="PTHR14969">
    <property type="entry name" value="SPHINGOSINE-1-PHOSPHATE PHOSPHOHYDROLASE"/>
    <property type="match status" value="1"/>
</dbReference>
<sequence length="174" mass="19927">MQAIDQAVLNFFTNNRVEWLSFLMLVITYAGSYLVAGSLSLLSAISFYIHKHTYRILPLFLTVAGSTISTFILKNIFYRARPVEAIYIENSFSFPSGHATVAMALYGFIFYVIWKHDKHHLRNPFIIFLAVLIVLIGLSRLYLGVHYLSDVLIGYTVGLFWLFISIRLTKSPHL</sequence>
<dbReference type="AlphaFoldDB" id="A0A1G2TXN8"/>
<dbReference type="STRING" id="1802758.A3A96_01650"/>
<dbReference type="Gene3D" id="1.20.144.10">
    <property type="entry name" value="Phosphatidic acid phosphatase type 2/haloperoxidase"/>
    <property type="match status" value="2"/>
</dbReference>
<evidence type="ECO:0000256" key="1">
    <source>
        <dbReference type="SAM" id="Phobius"/>
    </source>
</evidence>
<dbReference type="Pfam" id="PF01569">
    <property type="entry name" value="PAP2"/>
    <property type="match status" value="1"/>
</dbReference>
<dbReference type="SMART" id="SM00014">
    <property type="entry name" value="acidPPc"/>
    <property type="match status" value="1"/>
</dbReference>
<feature type="transmembrane region" description="Helical" evidence="1">
    <location>
        <begin position="97"/>
        <end position="114"/>
    </location>
</feature>
<dbReference type="Proteomes" id="UP000177707">
    <property type="component" value="Unassembled WGS sequence"/>
</dbReference>
<accession>A0A1G2TXN8</accession>
<evidence type="ECO:0000313" key="3">
    <source>
        <dbReference type="EMBL" id="OHB01380.1"/>
    </source>
</evidence>
<dbReference type="EMBL" id="MHWB01000013">
    <property type="protein sequence ID" value="OHB01380.1"/>
    <property type="molecule type" value="Genomic_DNA"/>
</dbReference>
<feature type="transmembrane region" description="Helical" evidence="1">
    <location>
        <begin position="20"/>
        <end position="49"/>
    </location>
</feature>
<feature type="transmembrane region" description="Helical" evidence="1">
    <location>
        <begin position="126"/>
        <end position="145"/>
    </location>
</feature>
<name>A0A1G2TXN8_9BACT</name>
<feature type="domain" description="Phosphatidic acid phosphatase type 2/haloperoxidase" evidence="2">
    <location>
        <begin position="55"/>
        <end position="166"/>
    </location>
</feature>
<keyword evidence="1" id="KW-0812">Transmembrane</keyword>
<protein>
    <recommendedName>
        <fullName evidence="2">Phosphatidic acid phosphatase type 2/haloperoxidase domain-containing protein</fullName>
    </recommendedName>
</protein>
<proteinExistence type="predicted"/>
<dbReference type="CDD" id="cd03392">
    <property type="entry name" value="PAP2_like_2"/>
    <property type="match status" value="1"/>
</dbReference>
<evidence type="ECO:0000259" key="2">
    <source>
        <dbReference type="SMART" id="SM00014"/>
    </source>
</evidence>
<evidence type="ECO:0000313" key="4">
    <source>
        <dbReference type="Proteomes" id="UP000177707"/>
    </source>
</evidence>
<gene>
    <name evidence="3" type="ORF">A3A96_01650</name>
</gene>
<dbReference type="InterPro" id="IPR036938">
    <property type="entry name" value="PAP2/HPO_sf"/>
</dbReference>
<feature type="transmembrane region" description="Helical" evidence="1">
    <location>
        <begin position="151"/>
        <end position="169"/>
    </location>
</feature>